<keyword evidence="2" id="KW-1185">Reference proteome</keyword>
<dbReference type="AlphaFoldDB" id="A0A9P8T9A2"/>
<evidence type="ECO:0000313" key="1">
    <source>
        <dbReference type="EMBL" id="KAH3671133.1"/>
    </source>
</evidence>
<comment type="caution">
    <text evidence="1">The sequence shown here is derived from an EMBL/GenBank/DDBJ whole genome shotgun (WGS) entry which is preliminary data.</text>
</comment>
<accession>A0A9P8T9A2</accession>
<gene>
    <name evidence="1" type="ORF">OGAPHI_000844</name>
</gene>
<dbReference type="GeneID" id="70232812"/>
<proteinExistence type="predicted"/>
<protein>
    <submittedName>
        <fullName evidence="1">Uncharacterized protein</fullName>
    </submittedName>
</protein>
<organism evidence="1 2">
    <name type="scientific">Ogataea philodendri</name>
    <dbReference type="NCBI Taxonomy" id="1378263"/>
    <lineage>
        <taxon>Eukaryota</taxon>
        <taxon>Fungi</taxon>
        <taxon>Dikarya</taxon>
        <taxon>Ascomycota</taxon>
        <taxon>Saccharomycotina</taxon>
        <taxon>Pichiomycetes</taxon>
        <taxon>Pichiales</taxon>
        <taxon>Pichiaceae</taxon>
        <taxon>Ogataea</taxon>
    </lineage>
</organism>
<dbReference type="Proteomes" id="UP000769157">
    <property type="component" value="Unassembled WGS sequence"/>
</dbReference>
<dbReference type="RefSeq" id="XP_046064501.1">
    <property type="nucleotide sequence ID" value="XM_046208983.1"/>
</dbReference>
<reference evidence="1" key="2">
    <citation type="submission" date="2021-01" db="EMBL/GenBank/DDBJ databases">
        <authorList>
            <person name="Schikora-Tamarit M.A."/>
        </authorList>
    </citation>
    <scope>NUCLEOTIDE SEQUENCE</scope>
    <source>
        <strain evidence="1">CBS6075</strain>
    </source>
</reference>
<name>A0A9P8T9A2_9ASCO</name>
<dbReference type="EMBL" id="JAEUBE010000084">
    <property type="protein sequence ID" value="KAH3671133.1"/>
    <property type="molecule type" value="Genomic_DNA"/>
</dbReference>
<evidence type="ECO:0000313" key="2">
    <source>
        <dbReference type="Proteomes" id="UP000769157"/>
    </source>
</evidence>
<reference evidence="1" key="1">
    <citation type="journal article" date="2021" name="Open Biol.">
        <title>Shared evolutionary footprints suggest mitochondrial oxidative damage underlies multiple complex I losses in fungi.</title>
        <authorList>
            <person name="Schikora-Tamarit M.A."/>
            <person name="Marcet-Houben M."/>
            <person name="Nosek J."/>
            <person name="Gabaldon T."/>
        </authorList>
    </citation>
    <scope>NUCLEOTIDE SEQUENCE</scope>
    <source>
        <strain evidence="1">CBS6075</strain>
    </source>
</reference>
<sequence>MSELHDQIIFWEEGGKHLDFLAERGHLVVKVEEHGSLSDQGGEGHEDVGLSKTSVHTGSKHKPILWSVPCWCSLDPSFWNELVWVLVDFRVVQSRIHGWNHHGSLWHSVVFADWVCLLGDVRNHDHRWSISEGLSDDHVGVLHLVN</sequence>